<dbReference type="AlphaFoldDB" id="A0A0F9BWD2"/>
<dbReference type="EMBL" id="LAZR01038956">
    <property type="protein sequence ID" value="KKL18207.1"/>
    <property type="molecule type" value="Genomic_DNA"/>
</dbReference>
<protein>
    <submittedName>
        <fullName evidence="1">Uncharacterized protein</fullName>
    </submittedName>
</protein>
<organism evidence="1">
    <name type="scientific">marine sediment metagenome</name>
    <dbReference type="NCBI Taxonomy" id="412755"/>
    <lineage>
        <taxon>unclassified sequences</taxon>
        <taxon>metagenomes</taxon>
        <taxon>ecological metagenomes</taxon>
    </lineage>
</organism>
<comment type="caution">
    <text evidence="1">The sequence shown here is derived from an EMBL/GenBank/DDBJ whole genome shotgun (WGS) entry which is preliminary data.</text>
</comment>
<evidence type="ECO:0000313" key="1">
    <source>
        <dbReference type="EMBL" id="KKL18207.1"/>
    </source>
</evidence>
<proteinExistence type="predicted"/>
<sequence>MKKIYSKEIQRCRDCPAYVKQGDYCLGRHVGSPGDTSSIPSWCPLEDAAEKNPKQVVPLAQRDRSMFEEVEYRLSRIETWAKPMPSPNYAIGFQKAQSLIFDIVKQVRKDFGQMGLYGTLDKECLEKEHLVDMVEEKECKCEDQRYFSCRCGTKVAIEDNDLRIQCSKCGIRWNTITGYTDPKKPKDAEPEKAESCESLLEPNVDFTKWMARYEILFGKVTYLERYFASKAFEGGAKLTQNHDRSMVEEIKGYINHQVSDINDRLKNPDFDSQAGRYEGARRFSFELVLAFINSLEKENQ</sequence>
<name>A0A0F9BWD2_9ZZZZ</name>
<accession>A0A0F9BWD2</accession>
<gene>
    <name evidence="1" type="ORF">LCGC14_2477830</name>
</gene>
<reference evidence="1" key="1">
    <citation type="journal article" date="2015" name="Nature">
        <title>Complex archaea that bridge the gap between prokaryotes and eukaryotes.</title>
        <authorList>
            <person name="Spang A."/>
            <person name="Saw J.H."/>
            <person name="Jorgensen S.L."/>
            <person name="Zaremba-Niedzwiedzka K."/>
            <person name="Martijn J."/>
            <person name="Lind A.E."/>
            <person name="van Eijk R."/>
            <person name="Schleper C."/>
            <person name="Guy L."/>
            <person name="Ettema T.J."/>
        </authorList>
    </citation>
    <scope>NUCLEOTIDE SEQUENCE</scope>
</reference>